<accession>A0A813P8F7</accession>
<reference evidence="1" key="1">
    <citation type="submission" date="2021-02" db="EMBL/GenBank/DDBJ databases">
        <authorList>
            <person name="Nowell W R."/>
        </authorList>
    </citation>
    <scope>NUCLEOTIDE SEQUENCE</scope>
    <source>
        <strain evidence="1">Ploen Becks lab</strain>
    </source>
</reference>
<dbReference type="OrthoDB" id="10610880at2759"/>
<dbReference type="AlphaFoldDB" id="A0A813P8F7"/>
<dbReference type="EMBL" id="CAJNOC010000350">
    <property type="protein sequence ID" value="CAF0748976.1"/>
    <property type="molecule type" value="Genomic_DNA"/>
</dbReference>
<comment type="caution">
    <text evidence="1">The sequence shown here is derived from an EMBL/GenBank/DDBJ whole genome shotgun (WGS) entry which is preliminary data.</text>
</comment>
<keyword evidence="2" id="KW-1185">Reference proteome</keyword>
<proteinExistence type="predicted"/>
<name>A0A813P8F7_9BILA</name>
<gene>
    <name evidence="1" type="ORF">OXX778_LOCUS3806</name>
</gene>
<organism evidence="1 2">
    <name type="scientific">Brachionus calyciflorus</name>
    <dbReference type="NCBI Taxonomy" id="104777"/>
    <lineage>
        <taxon>Eukaryota</taxon>
        <taxon>Metazoa</taxon>
        <taxon>Spiralia</taxon>
        <taxon>Gnathifera</taxon>
        <taxon>Rotifera</taxon>
        <taxon>Eurotatoria</taxon>
        <taxon>Monogononta</taxon>
        <taxon>Pseudotrocha</taxon>
        <taxon>Ploima</taxon>
        <taxon>Brachionidae</taxon>
        <taxon>Brachionus</taxon>
    </lineage>
</organism>
<sequence>MDDIDYLKSKIIHSQNEARCAKKNFILKRNLSVISNSLTKDFRRKTQLINNTIEQFQDIRKKLPISTGSAFQIPDDTSLNENQVETKTSKKFQYLRTLNGAQSAMDYRSHEEKMIRARITANRSKSTLDYTGYKRRLLNIDSHDNLESLKKFLDKSNRVSYSDKLNDEVKSTIVKDGKPKRAKTARITRNLSFKEIDLVEWNKHFSIQTKKKKSNDDDELVHNYEFKDDDKYRVYLRLCETRDSLEKLSKTKIESNQKIDPIFSKRYRQFSFARSCNRAPEFDHNDLYIRPLKQKTLIRKGMNEIIDLRKTHNEKNNHFQKELFQNVEKIRQFNQKFEV</sequence>
<dbReference type="Proteomes" id="UP000663879">
    <property type="component" value="Unassembled WGS sequence"/>
</dbReference>
<evidence type="ECO:0000313" key="1">
    <source>
        <dbReference type="EMBL" id="CAF0748976.1"/>
    </source>
</evidence>
<protein>
    <submittedName>
        <fullName evidence="1">Uncharacterized protein</fullName>
    </submittedName>
</protein>
<evidence type="ECO:0000313" key="2">
    <source>
        <dbReference type="Proteomes" id="UP000663879"/>
    </source>
</evidence>